<dbReference type="PANTHER" id="PTHR42743">
    <property type="entry name" value="AMINO-ACID AMINOTRANSFERASE"/>
    <property type="match status" value="1"/>
</dbReference>
<evidence type="ECO:0000256" key="4">
    <source>
        <dbReference type="ARBA" id="ARBA00009320"/>
    </source>
</evidence>
<sequence>MKINYNGNTIGENDPILTIHNRAFRYGDGVYDICKYSYQKLIFWEEHYLRLMAGMRILRMNIPMSFAMEFLEEEILNLIKANGIESKPAKVRLSIFRKEGTSNEIDYLIETKVIENPFYVLNEEPYEVELFKDFFVQPDLLANVNHLNRNANVLGRIFADENDYHNCILLNSNKSIAGMLDGNLFVVNGNTLKTPALTDGALNGITRKMLIKTLGKTKDYEVVETSISPFELQKADELFFTNSIVGIQPIRQYRKKAYPCEVAKSLIGKLNTSARFGVS</sequence>
<evidence type="ECO:0000256" key="8">
    <source>
        <dbReference type="ARBA" id="ARBA00049229"/>
    </source>
</evidence>
<comment type="catalytic activity">
    <reaction evidence="6">
        <text>L-valine + 2-oxoglutarate = 3-methyl-2-oxobutanoate + L-glutamate</text>
        <dbReference type="Rhea" id="RHEA:24813"/>
        <dbReference type="ChEBI" id="CHEBI:11851"/>
        <dbReference type="ChEBI" id="CHEBI:16810"/>
        <dbReference type="ChEBI" id="CHEBI:29985"/>
        <dbReference type="ChEBI" id="CHEBI:57762"/>
        <dbReference type="EC" id="2.6.1.42"/>
    </reaction>
</comment>
<dbReference type="InterPro" id="IPR036038">
    <property type="entry name" value="Aminotransferase-like"/>
</dbReference>
<dbReference type="Pfam" id="PF01063">
    <property type="entry name" value="Aminotran_4"/>
    <property type="match status" value="1"/>
</dbReference>
<dbReference type="EMBL" id="CP022022">
    <property type="protein sequence ID" value="ASF42433.1"/>
    <property type="molecule type" value="Genomic_DNA"/>
</dbReference>
<dbReference type="GO" id="GO:0004084">
    <property type="term" value="F:branched-chain-amino-acid transaminase activity"/>
    <property type="evidence" value="ECO:0007669"/>
    <property type="project" value="UniProtKB-EC"/>
</dbReference>
<evidence type="ECO:0000256" key="7">
    <source>
        <dbReference type="ARBA" id="ARBA00048798"/>
    </source>
</evidence>
<comment type="pathway">
    <text evidence="1">Amino-acid biosynthesis; L-isoleucine biosynthesis; L-isoleucine from 2-oxobutanoate: step 4/4.</text>
</comment>
<comment type="pathway">
    <text evidence="3">Amino-acid biosynthesis; L-leucine biosynthesis; L-leucine from 3-methyl-2-oxobutanoate: step 4/4.</text>
</comment>
<dbReference type="EC" id="2.6.1.42" evidence="5"/>
<protein>
    <recommendedName>
        <fullName evidence="5">branched-chain-amino-acid transaminase</fullName>
        <ecNumber evidence="5">2.6.1.42</ecNumber>
    </recommendedName>
</protein>
<dbReference type="CDD" id="cd00449">
    <property type="entry name" value="PLPDE_IV"/>
    <property type="match status" value="1"/>
</dbReference>
<evidence type="ECO:0000256" key="6">
    <source>
        <dbReference type="ARBA" id="ARBA00048212"/>
    </source>
</evidence>
<accession>A0A1Z4BMG6</accession>
<evidence type="ECO:0000256" key="3">
    <source>
        <dbReference type="ARBA" id="ARBA00005072"/>
    </source>
</evidence>
<comment type="catalytic activity">
    <reaction evidence="8">
        <text>L-leucine + 2-oxoglutarate = 4-methyl-2-oxopentanoate + L-glutamate</text>
        <dbReference type="Rhea" id="RHEA:18321"/>
        <dbReference type="ChEBI" id="CHEBI:16810"/>
        <dbReference type="ChEBI" id="CHEBI:17865"/>
        <dbReference type="ChEBI" id="CHEBI:29985"/>
        <dbReference type="ChEBI" id="CHEBI:57427"/>
        <dbReference type="EC" id="2.6.1.42"/>
    </reaction>
</comment>
<gene>
    <name evidence="9" type="ORF">CBG49_04710</name>
</gene>
<dbReference type="KEGG" id="capn:CBG49_04710"/>
<dbReference type="Gene3D" id="3.30.470.10">
    <property type="match status" value="1"/>
</dbReference>
<reference evidence="10" key="1">
    <citation type="submission" date="2017-06" db="EMBL/GenBank/DDBJ databases">
        <title>Complete genome sequence of Capnocytophaga sp. KCOM 1579 (=ChDC OS43) isolated from a human refractory periapical abscess lesion.</title>
        <authorList>
            <person name="Kook J.-K."/>
            <person name="Park S.-N."/>
            <person name="Lim Y.K."/>
            <person name="Roh H."/>
        </authorList>
    </citation>
    <scope>NUCLEOTIDE SEQUENCE [LARGE SCALE GENOMIC DNA]</scope>
    <source>
        <strain evidence="10">ChDC OS43</strain>
    </source>
</reference>
<comment type="pathway">
    <text evidence="2">Amino-acid biosynthesis; L-valine biosynthesis; L-valine from pyruvate: step 4/4.</text>
</comment>
<dbReference type="Proteomes" id="UP000197007">
    <property type="component" value="Chromosome"/>
</dbReference>
<proteinExistence type="inferred from homology"/>
<dbReference type="InterPro" id="IPR001544">
    <property type="entry name" value="Aminotrans_IV"/>
</dbReference>
<dbReference type="SUPFAM" id="SSF56752">
    <property type="entry name" value="D-aminoacid aminotransferase-like PLP-dependent enzymes"/>
    <property type="match status" value="1"/>
</dbReference>
<evidence type="ECO:0000256" key="5">
    <source>
        <dbReference type="ARBA" id="ARBA00013053"/>
    </source>
</evidence>
<dbReference type="AlphaFoldDB" id="A0A1Z4BMG6"/>
<dbReference type="GO" id="GO:0046394">
    <property type="term" value="P:carboxylic acid biosynthetic process"/>
    <property type="evidence" value="ECO:0007669"/>
    <property type="project" value="UniProtKB-ARBA"/>
</dbReference>
<dbReference type="InterPro" id="IPR050571">
    <property type="entry name" value="Class-IV_PLP-Dep_Aminotrnsfr"/>
</dbReference>
<evidence type="ECO:0000313" key="9">
    <source>
        <dbReference type="EMBL" id="ASF42433.1"/>
    </source>
</evidence>
<keyword evidence="10" id="KW-1185">Reference proteome</keyword>
<dbReference type="PANTHER" id="PTHR42743:SF11">
    <property type="entry name" value="AMINODEOXYCHORISMATE LYASE"/>
    <property type="match status" value="1"/>
</dbReference>
<keyword evidence="9" id="KW-0032">Aminotransferase</keyword>
<dbReference type="InterPro" id="IPR043131">
    <property type="entry name" value="BCAT-like_N"/>
</dbReference>
<evidence type="ECO:0000313" key="10">
    <source>
        <dbReference type="Proteomes" id="UP000197007"/>
    </source>
</evidence>
<comment type="catalytic activity">
    <reaction evidence="7">
        <text>L-isoleucine + 2-oxoglutarate = (S)-3-methyl-2-oxopentanoate + L-glutamate</text>
        <dbReference type="Rhea" id="RHEA:24801"/>
        <dbReference type="ChEBI" id="CHEBI:16810"/>
        <dbReference type="ChEBI" id="CHEBI:29985"/>
        <dbReference type="ChEBI" id="CHEBI:35146"/>
        <dbReference type="ChEBI" id="CHEBI:58045"/>
        <dbReference type="EC" id="2.6.1.42"/>
    </reaction>
</comment>
<evidence type="ECO:0000256" key="1">
    <source>
        <dbReference type="ARBA" id="ARBA00004824"/>
    </source>
</evidence>
<evidence type="ECO:0000256" key="2">
    <source>
        <dbReference type="ARBA" id="ARBA00004931"/>
    </source>
</evidence>
<dbReference type="RefSeq" id="WP_088593587.1">
    <property type="nucleotide sequence ID" value="NZ_CP022022.1"/>
</dbReference>
<organism evidence="9 10">
    <name type="scientific">Capnocytophaga endodontalis</name>
    <dbReference type="NCBI Taxonomy" id="2708117"/>
    <lineage>
        <taxon>Bacteria</taxon>
        <taxon>Pseudomonadati</taxon>
        <taxon>Bacteroidota</taxon>
        <taxon>Flavobacteriia</taxon>
        <taxon>Flavobacteriales</taxon>
        <taxon>Flavobacteriaceae</taxon>
        <taxon>Capnocytophaga</taxon>
    </lineage>
</organism>
<keyword evidence="9" id="KW-0808">Transferase</keyword>
<name>A0A1Z4BMG6_9FLAO</name>
<comment type="similarity">
    <text evidence="4">Belongs to the class-IV pyridoxal-phosphate-dependent aminotransferase family.</text>
</comment>
<dbReference type="InterPro" id="IPR043132">
    <property type="entry name" value="BCAT-like_C"/>
</dbReference>
<dbReference type="Gene3D" id="3.20.10.10">
    <property type="entry name" value="D-amino Acid Aminotransferase, subunit A, domain 2"/>
    <property type="match status" value="1"/>
</dbReference>